<reference evidence="2" key="1">
    <citation type="journal article" date="2021" name="PeerJ">
        <title>Extensive microbial diversity within the chicken gut microbiome revealed by metagenomics and culture.</title>
        <authorList>
            <person name="Gilroy R."/>
            <person name="Ravi A."/>
            <person name="Getino M."/>
            <person name="Pursley I."/>
            <person name="Horton D.L."/>
            <person name="Alikhan N.F."/>
            <person name="Baker D."/>
            <person name="Gharbi K."/>
            <person name="Hall N."/>
            <person name="Watson M."/>
            <person name="Adriaenssens E.M."/>
            <person name="Foster-Nyarko E."/>
            <person name="Jarju S."/>
            <person name="Secka A."/>
            <person name="Antonio M."/>
            <person name="Oren A."/>
            <person name="Chaudhuri R.R."/>
            <person name="La Ragione R."/>
            <person name="Hildebrand F."/>
            <person name="Pallen M.J."/>
        </authorList>
    </citation>
    <scope>NUCLEOTIDE SEQUENCE</scope>
    <source>
        <strain evidence="2">ChiHecec1B25-7008</strain>
    </source>
</reference>
<dbReference type="AlphaFoldDB" id="A0A9D2HRK4"/>
<dbReference type="Proteomes" id="UP000823860">
    <property type="component" value="Unassembled WGS sequence"/>
</dbReference>
<evidence type="ECO:0000256" key="1">
    <source>
        <dbReference type="SAM" id="MobiDB-lite"/>
    </source>
</evidence>
<dbReference type="Pfam" id="PF11325">
    <property type="entry name" value="DUF3127"/>
    <property type="match status" value="1"/>
</dbReference>
<proteinExistence type="predicted"/>
<dbReference type="EMBL" id="DWZE01000082">
    <property type="protein sequence ID" value="HJA83715.1"/>
    <property type="molecule type" value="Genomic_DNA"/>
</dbReference>
<protein>
    <submittedName>
        <fullName evidence="2">DUF3127 domain-containing protein</fullName>
    </submittedName>
</protein>
<dbReference type="InterPro" id="IPR021474">
    <property type="entry name" value="DUF3127"/>
</dbReference>
<name>A0A9D2HRK4_9BACE</name>
<gene>
    <name evidence="2" type="ORF">H9785_07095</name>
</gene>
<comment type="caution">
    <text evidence="2">The sequence shown here is derived from an EMBL/GenBank/DDBJ whole genome shotgun (WGS) entry which is preliminary data.</text>
</comment>
<reference evidence="2" key="2">
    <citation type="submission" date="2021-04" db="EMBL/GenBank/DDBJ databases">
        <authorList>
            <person name="Gilroy R."/>
        </authorList>
    </citation>
    <scope>NUCLEOTIDE SEQUENCE</scope>
    <source>
        <strain evidence="2">ChiHecec1B25-7008</strain>
    </source>
</reference>
<sequence length="129" mass="14330">MEFIGKIIAVLPEKGGVSSRTGNEWKAQEYVIEDSASGQYPRRMCFEVFGADRIAQFNIQMGQELKVSFDIDANQWQDRWFNRIRAWKVEPAVQSQAAAPMQAGAPVPPPMAAPAPDFLAGDAKDDLPF</sequence>
<evidence type="ECO:0000313" key="2">
    <source>
        <dbReference type="EMBL" id="HJA83715.1"/>
    </source>
</evidence>
<feature type="region of interest" description="Disordered" evidence="1">
    <location>
        <begin position="98"/>
        <end position="129"/>
    </location>
</feature>
<organism evidence="2 3">
    <name type="scientific">Candidatus Bacteroides intestinavium</name>
    <dbReference type="NCBI Taxonomy" id="2838469"/>
    <lineage>
        <taxon>Bacteria</taxon>
        <taxon>Pseudomonadati</taxon>
        <taxon>Bacteroidota</taxon>
        <taxon>Bacteroidia</taxon>
        <taxon>Bacteroidales</taxon>
        <taxon>Bacteroidaceae</taxon>
        <taxon>Bacteroides</taxon>
    </lineage>
</organism>
<evidence type="ECO:0000313" key="3">
    <source>
        <dbReference type="Proteomes" id="UP000823860"/>
    </source>
</evidence>
<accession>A0A9D2HRK4</accession>